<reference evidence="11" key="1">
    <citation type="submission" date="2022-06" db="EMBL/GenBank/DDBJ databases">
        <title>Isolation and Genomics of Futiania mangrovii gen. nov., sp. nov., a Rare and Metabolically-versatile member in the Class Alphaproteobacteria.</title>
        <authorList>
            <person name="Liu L."/>
            <person name="Huang W.-C."/>
            <person name="Pan J."/>
            <person name="Li J."/>
            <person name="Huang Y."/>
            <person name="Du H."/>
            <person name="Liu Y."/>
            <person name="Li M."/>
        </authorList>
    </citation>
    <scope>NUCLEOTIDE SEQUENCE</scope>
    <source>
        <strain evidence="11">FT118</strain>
    </source>
</reference>
<keyword evidence="3" id="KW-0547">Nucleotide-binding</keyword>
<evidence type="ECO:0000256" key="2">
    <source>
        <dbReference type="ARBA" id="ARBA00022475"/>
    </source>
</evidence>
<dbReference type="EMBL" id="JAMZFT010000001">
    <property type="protein sequence ID" value="MCP1334790.1"/>
    <property type="molecule type" value="Genomic_DNA"/>
</dbReference>
<keyword evidence="2" id="KW-1003">Cell membrane</keyword>
<gene>
    <name evidence="11" type="ORF">NJQ99_00025</name>
</gene>
<evidence type="ECO:0000256" key="4">
    <source>
        <dbReference type="ARBA" id="ARBA00022833"/>
    </source>
</evidence>
<dbReference type="InterPro" id="IPR003439">
    <property type="entry name" value="ABC_transporter-like_ATP-bd"/>
</dbReference>
<sequence length="284" mass="30678">MTAAPALRMPESRQTDAATLIATQDLGVRRGGRWLVRHVDLEVAEREIVTLIGPNGGGKTTVVRTLLGLEKRTEGEIVRAPGLTVGYVPQRFTVPRTLPLPVHRLMTLTVRASRSEVHAALDETGVAQLIDAPAHTLSGGELQRVLLARALIARPQLMVLDEPVQGVDFAGEAALYDLIGEIRDRHGCGILLVSHDLHVVMAATDRVVCLNGHVCCTGAPRTVSRDKEFLRLFGPKAAGTYALYAHAHDHEHDLTGDIVDAHGHHHDLAHEHVHGHKHGPEGGA</sequence>
<keyword evidence="4" id="KW-0862">Zinc</keyword>
<dbReference type="AlphaFoldDB" id="A0A9J6PA07"/>
<keyword evidence="9" id="KW-0472">Membrane</keyword>
<dbReference type="SUPFAM" id="SSF52540">
    <property type="entry name" value="P-loop containing nucleoside triphosphate hydrolases"/>
    <property type="match status" value="1"/>
</dbReference>
<name>A0A9J6PA07_9PROT</name>
<evidence type="ECO:0000256" key="3">
    <source>
        <dbReference type="ARBA" id="ARBA00022741"/>
    </source>
</evidence>
<dbReference type="GO" id="GO:0010043">
    <property type="term" value="P:response to zinc ion"/>
    <property type="evidence" value="ECO:0007669"/>
    <property type="project" value="TreeGrafter"/>
</dbReference>
<dbReference type="Pfam" id="PF00005">
    <property type="entry name" value="ABC_tran"/>
    <property type="match status" value="1"/>
</dbReference>
<evidence type="ECO:0000259" key="10">
    <source>
        <dbReference type="PROSITE" id="PS50893"/>
    </source>
</evidence>
<dbReference type="InterPro" id="IPR003593">
    <property type="entry name" value="AAA+_ATPase"/>
</dbReference>
<evidence type="ECO:0000256" key="1">
    <source>
        <dbReference type="ARBA" id="ARBA00022448"/>
    </source>
</evidence>
<keyword evidence="7" id="KW-1278">Translocase</keyword>
<dbReference type="InterPro" id="IPR017871">
    <property type="entry name" value="ABC_transporter-like_CS"/>
</dbReference>
<evidence type="ECO:0000256" key="6">
    <source>
        <dbReference type="ARBA" id="ARBA00022906"/>
    </source>
</evidence>
<dbReference type="PANTHER" id="PTHR42734:SF9">
    <property type="entry name" value="ZINC IMPORT ATP-BINDING PROTEIN ZNUC"/>
    <property type="match status" value="1"/>
</dbReference>
<keyword evidence="12" id="KW-1185">Reference proteome</keyword>
<dbReference type="GO" id="GO:0006829">
    <property type="term" value="P:zinc ion transport"/>
    <property type="evidence" value="ECO:0007669"/>
    <property type="project" value="UniProtKB-KW"/>
</dbReference>
<dbReference type="GO" id="GO:0016887">
    <property type="term" value="F:ATP hydrolysis activity"/>
    <property type="evidence" value="ECO:0007669"/>
    <property type="project" value="InterPro"/>
</dbReference>
<evidence type="ECO:0000256" key="8">
    <source>
        <dbReference type="ARBA" id="ARBA00023065"/>
    </source>
</evidence>
<evidence type="ECO:0000313" key="11">
    <source>
        <dbReference type="EMBL" id="MCP1334790.1"/>
    </source>
</evidence>
<keyword evidence="8" id="KW-0406">Ion transport</keyword>
<evidence type="ECO:0000256" key="5">
    <source>
        <dbReference type="ARBA" id="ARBA00022840"/>
    </source>
</evidence>
<dbReference type="InterPro" id="IPR050153">
    <property type="entry name" value="Metal_Ion_Import_ABC"/>
</dbReference>
<protein>
    <submittedName>
        <fullName evidence="11">ATP-binding cassette domain-containing protein</fullName>
    </submittedName>
</protein>
<dbReference type="SMART" id="SM00382">
    <property type="entry name" value="AAA"/>
    <property type="match status" value="1"/>
</dbReference>
<evidence type="ECO:0000256" key="9">
    <source>
        <dbReference type="ARBA" id="ARBA00023136"/>
    </source>
</evidence>
<dbReference type="GO" id="GO:0005524">
    <property type="term" value="F:ATP binding"/>
    <property type="evidence" value="ECO:0007669"/>
    <property type="project" value="UniProtKB-KW"/>
</dbReference>
<accession>A0A9J6PA07</accession>
<keyword evidence="1" id="KW-0813">Transport</keyword>
<dbReference type="Gene3D" id="3.40.50.300">
    <property type="entry name" value="P-loop containing nucleotide triphosphate hydrolases"/>
    <property type="match status" value="1"/>
</dbReference>
<dbReference type="Proteomes" id="UP001055804">
    <property type="component" value="Unassembled WGS sequence"/>
</dbReference>
<comment type="caution">
    <text evidence="11">The sequence shown here is derived from an EMBL/GenBank/DDBJ whole genome shotgun (WGS) entry which is preliminary data.</text>
</comment>
<organism evidence="11 12">
    <name type="scientific">Futiania mangrovi</name>
    <dbReference type="NCBI Taxonomy" id="2959716"/>
    <lineage>
        <taxon>Bacteria</taxon>
        <taxon>Pseudomonadati</taxon>
        <taxon>Pseudomonadota</taxon>
        <taxon>Alphaproteobacteria</taxon>
        <taxon>Futianiales</taxon>
        <taxon>Futianiaceae</taxon>
        <taxon>Futiania</taxon>
    </lineage>
</organism>
<proteinExistence type="predicted"/>
<keyword evidence="6" id="KW-0864">Zinc transport</keyword>
<keyword evidence="5 11" id="KW-0067">ATP-binding</keyword>
<dbReference type="PANTHER" id="PTHR42734">
    <property type="entry name" value="METAL TRANSPORT SYSTEM ATP-BINDING PROTEIN TM_0124-RELATED"/>
    <property type="match status" value="1"/>
</dbReference>
<evidence type="ECO:0000256" key="7">
    <source>
        <dbReference type="ARBA" id="ARBA00022967"/>
    </source>
</evidence>
<feature type="domain" description="ABC transporter" evidence="10">
    <location>
        <begin position="21"/>
        <end position="236"/>
    </location>
</feature>
<dbReference type="PROSITE" id="PS50893">
    <property type="entry name" value="ABC_TRANSPORTER_2"/>
    <property type="match status" value="1"/>
</dbReference>
<dbReference type="RefSeq" id="WP_269330759.1">
    <property type="nucleotide sequence ID" value="NZ_JAMZFT010000001.1"/>
</dbReference>
<dbReference type="InterPro" id="IPR027417">
    <property type="entry name" value="P-loop_NTPase"/>
</dbReference>
<dbReference type="PROSITE" id="PS00211">
    <property type="entry name" value="ABC_TRANSPORTER_1"/>
    <property type="match status" value="1"/>
</dbReference>
<evidence type="ECO:0000313" key="12">
    <source>
        <dbReference type="Proteomes" id="UP001055804"/>
    </source>
</evidence>